<dbReference type="EMBL" id="AWQX01000401">
    <property type="protein sequence ID" value="EST17911.1"/>
    <property type="molecule type" value="Genomic_DNA"/>
</dbReference>
<keyword evidence="2" id="KW-0614">Plasmid</keyword>
<geneLocation type="plasmid" evidence="2 3">
    <name>pSros1</name>
</geneLocation>
<dbReference type="RefSeq" id="WP_023554080.1">
    <property type="nucleotide sequence ID" value="NZ_CM002286.1"/>
</dbReference>
<accession>V6JFG4</accession>
<gene>
    <name evidence="2" type="ORF">M878_46155</name>
</gene>
<evidence type="ECO:0000313" key="3">
    <source>
        <dbReference type="Proteomes" id="UP000017984"/>
    </source>
</evidence>
<feature type="region of interest" description="Disordered" evidence="1">
    <location>
        <begin position="155"/>
        <end position="192"/>
    </location>
</feature>
<name>V6JFG4_STRRC</name>
<evidence type="ECO:0000313" key="2">
    <source>
        <dbReference type="EMBL" id="EST17911.1"/>
    </source>
</evidence>
<protein>
    <submittedName>
        <fullName evidence="2">Uncharacterized protein</fullName>
    </submittedName>
</protein>
<comment type="caution">
    <text evidence="2">The sequence shown here is derived from an EMBL/GenBank/DDBJ whole genome shotgun (WGS) entry which is preliminary data.</text>
</comment>
<reference evidence="2 3" key="1">
    <citation type="journal article" date="2014" name="Genome Announc.">
        <title>Draft Genome Sequence of Streptomyces roseochromogenes subsp. oscitans DS 12.976, Producer of the Aminocoumarin Antibiotic Clorobiocin.</title>
        <authorList>
            <person name="Ruckert C."/>
            <person name="Kalinowski J."/>
            <person name="Heide L."/>
            <person name="Apel A.K."/>
        </authorList>
    </citation>
    <scope>NUCLEOTIDE SEQUENCE [LARGE SCALE GENOMIC DNA]</scope>
    <source>
        <strain evidence="2 3">DS 12.976</strain>
        <plasmid evidence="2">pSros1</plasmid>
    </source>
</reference>
<keyword evidence="3" id="KW-1185">Reference proteome</keyword>
<dbReference type="AlphaFoldDB" id="V6JFG4"/>
<organism evidence="2 3">
    <name type="scientific">Streptomyces roseochromogenus subsp. oscitans DS 12.976</name>
    <dbReference type="NCBI Taxonomy" id="1352936"/>
    <lineage>
        <taxon>Bacteria</taxon>
        <taxon>Bacillati</taxon>
        <taxon>Actinomycetota</taxon>
        <taxon>Actinomycetes</taxon>
        <taxon>Kitasatosporales</taxon>
        <taxon>Streptomycetaceae</taxon>
        <taxon>Streptomyces</taxon>
    </lineage>
</organism>
<dbReference type="PATRIC" id="fig|1352936.5.peg.9598"/>
<feature type="compositionally biased region" description="Basic and acidic residues" evidence="1">
    <location>
        <begin position="164"/>
        <end position="192"/>
    </location>
</feature>
<dbReference type="Proteomes" id="UP000017984">
    <property type="component" value="Plasmid pSros1"/>
</dbReference>
<proteinExistence type="predicted"/>
<sequence length="192" mass="20590">MTGTASLDSAQQLIAALRHGEALDDAAEALGVGLTSVWAAARSDVRLTIALAGRDPDAAAERARIARAEYLRLLALGVPRARAELILGEGDPSSWRTDPAYARACDAVVEAAVPYGYARQLRLTPQRVARFLHTLRREGRKGSVKAAAAAVGISPSAVYQRRHRDPEFARAMDRARAEAGHRTPHGGENRPP</sequence>
<evidence type="ECO:0000256" key="1">
    <source>
        <dbReference type="SAM" id="MobiDB-lite"/>
    </source>
</evidence>
<dbReference type="OrthoDB" id="5197120at2"/>
<dbReference type="HOGENOM" id="CLU_1414487_0_0_11"/>